<reference evidence="4" key="1">
    <citation type="submission" date="2016-10" db="EMBL/GenBank/DDBJ databases">
        <authorList>
            <person name="Varghese N."/>
            <person name="Submissions S."/>
        </authorList>
    </citation>
    <scope>NUCLEOTIDE SEQUENCE [LARGE SCALE GENOMIC DNA]</scope>
    <source>
        <strain evidence="4">DSM 22965</strain>
    </source>
</reference>
<feature type="chain" id="PRO_5009252803" evidence="2">
    <location>
        <begin position="42"/>
        <end position="314"/>
    </location>
</feature>
<evidence type="ECO:0000256" key="2">
    <source>
        <dbReference type="SAM" id="SignalP"/>
    </source>
</evidence>
<gene>
    <name evidence="3" type="ORF">SAMN04489719_0100</name>
</gene>
<name>A0A1H1KV37_9MICO</name>
<evidence type="ECO:0000313" key="4">
    <source>
        <dbReference type="Proteomes" id="UP000199649"/>
    </source>
</evidence>
<keyword evidence="2" id="KW-0732">Signal</keyword>
<dbReference type="Proteomes" id="UP000199649">
    <property type="component" value="Chromosome I"/>
</dbReference>
<feature type="signal peptide" evidence="2">
    <location>
        <begin position="1"/>
        <end position="41"/>
    </location>
</feature>
<evidence type="ECO:0000313" key="3">
    <source>
        <dbReference type="EMBL" id="SDR65655.1"/>
    </source>
</evidence>
<keyword evidence="4" id="KW-1185">Reference proteome</keyword>
<dbReference type="OrthoDB" id="3784033at2"/>
<dbReference type="PROSITE" id="PS51257">
    <property type="entry name" value="PROKAR_LIPOPROTEIN"/>
    <property type="match status" value="1"/>
</dbReference>
<feature type="region of interest" description="Disordered" evidence="1">
    <location>
        <begin position="36"/>
        <end position="57"/>
    </location>
</feature>
<dbReference type="AlphaFoldDB" id="A0A1H1KV37"/>
<accession>A0A1H1KV37</accession>
<evidence type="ECO:0000256" key="1">
    <source>
        <dbReference type="SAM" id="MobiDB-lite"/>
    </source>
</evidence>
<proteinExistence type="predicted"/>
<protein>
    <submittedName>
        <fullName evidence="3">Uncharacterized protein</fullName>
    </submittedName>
</protein>
<organism evidence="3 4">
    <name type="scientific">Agrococcus carbonis</name>
    <dbReference type="NCBI Taxonomy" id="684552"/>
    <lineage>
        <taxon>Bacteria</taxon>
        <taxon>Bacillati</taxon>
        <taxon>Actinomycetota</taxon>
        <taxon>Actinomycetes</taxon>
        <taxon>Micrococcales</taxon>
        <taxon>Microbacteriaceae</taxon>
        <taxon>Agrococcus</taxon>
    </lineage>
</organism>
<sequence length="314" mass="32380">MSRRRSSGAALLAGAALVGAALLGGCAIPAPGAATPTPATAAPLSAAPSATAGPSPSAPAASAVLLEIVQLRGDVASGHIELRVTNETDAPLTVVRATYTSSRWSSPMVRDDDAEIPAGARRNLRLALPEPTCDRAPLEHLATLELADGTVIEGAPEDPLGQLDSLGADACELHDFETAVAEVAWLPPEIPLDGSGPAVLRLRFTPLAEPSPQRGTVEAILATPLLAPVDGSGARADPLPIGVELRRGDRPTVVEVPLEPGRCDLHAIAEDKQGTIFRVLGTMGGEPIELVLVSPVEQRDALLDWAVERCRALG</sequence>
<dbReference type="EMBL" id="LT629734">
    <property type="protein sequence ID" value="SDR65655.1"/>
    <property type="molecule type" value="Genomic_DNA"/>
</dbReference>
<dbReference type="STRING" id="684552.SAMN04489719_0100"/>
<dbReference type="RefSeq" id="WP_092664709.1">
    <property type="nucleotide sequence ID" value="NZ_LT629734.1"/>
</dbReference>